<dbReference type="InterPro" id="IPR012337">
    <property type="entry name" value="RNaseH-like_sf"/>
</dbReference>
<evidence type="ECO:0000256" key="1">
    <source>
        <dbReference type="ARBA" id="ARBA00012417"/>
    </source>
</evidence>
<organism evidence="5 6">
    <name type="scientific">Clostridium lapidicellarium</name>
    <dbReference type="NCBI Taxonomy" id="3240931"/>
    <lineage>
        <taxon>Bacteria</taxon>
        <taxon>Bacillati</taxon>
        <taxon>Bacillota</taxon>
        <taxon>Clostridia</taxon>
        <taxon>Eubacteriales</taxon>
        <taxon>Clostridiaceae</taxon>
        <taxon>Clostridium</taxon>
    </lineage>
</organism>
<dbReference type="EC" id="2.7.7.7" evidence="1"/>
<dbReference type="EMBL" id="JBGFFE010000005">
    <property type="protein sequence ID" value="MEY8763155.1"/>
    <property type="molecule type" value="Genomic_DNA"/>
</dbReference>
<evidence type="ECO:0000313" key="5">
    <source>
        <dbReference type="EMBL" id="MEY8763155.1"/>
    </source>
</evidence>
<evidence type="ECO:0000256" key="3">
    <source>
        <dbReference type="ARBA" id="ARBA00049244"/>
    </source>
</evidence>
<dbReference type="SUPFAM" id="SSF53098">
    <property type="entry name" value="Ribonuclease H-like"/>
    <property type="match status" value="1"/>
</dbReference>
<dbReference type="Pfam" id="PF00476">
    <property type="entry name" value="DNA_pol_A"/>
    <property type="match status" value="1"/>
</dbReference>
<name>A0ABV4DV93_9CLOT</name>
<dbReference type="SUPFAM" id="SSF56672">
    <property type="entry name" value="DNA/RNA polymerases"/>
    <property type="match status" value="1"/>
</dbReference>
<gene>
    <name evidence="5" type="ORF">AB8S09_05750</name>
</gene>
<evidence type="ECO:0000256" key="2">
    <source>
        <dbReference type="ARBA" id="ARBA00022705"/>
    </source>
</evidence>
<dbReference type="PRINTS" id="PR00868">
    <property type="entry name" value="DNAPOLI"/>
</dbReference>
<comment type="catalytic activity">
    <reaction evidence="3">
        <text>DNA(n) + a 2'-deoxyribonucleoside 5'-triphosphate = DNA(n+1) + diphosphate</text>
        <dbReference type="Rhea" id="RHEA:22508"/>
        <dbReference type="Rhea" id="RHEA-COMP:17339"/>
        <dbReference type="Rhea" id="RHEA-COMP:17340"/>
        <dbReference type="ChEBI" id="CHEBI:33019"/>
        <dbReference type="ChEBI" id="CHEBI:61560"/>
        <dbReference type="ChEBI" id="CHEBI:173112"/>
        <dbReference type="EC" id="2.7.7.7"/>
    </reaction>
</comment>
<dbReference type="Proteomes" id="UP001565220">
    <property type="component" value="Unassembled WGS sequence"/>
</dbReference>
<dbReference type="PANTHER" id="PTHR10133:SF27">
    <property type="entry name" value="DNA POLYMERASE NU"/>
    <property type="match status" value="1"/>
</dbReference>
<dbReference type="InterPro" id="IPR001098">
    <property type="entry name" value="DNA-dir_DNA_pol_A_palm_dom"/>
</dbReference>
<dbReference type="RefSeq" id="WP_369868671.1">
    <property type="nucleotide sequence ID" value="NZ_JBGFFE010000005.1"/>
</dbReference>
<protein>
    <recommendedName>
        <fullName evidence="1">DNA-directed DNA polymerase</fullName>
        <ecNumber evidence="1">2.7.7.7</ecNumber>
    </recommendedName>
</protein>
<dbReference type="SMART" id="SM00482">
    <property type="entry name" value="POLAc"/>
    <property type="match status" value="1"/>
</dbReference>
<proteinExistence type="predicted"/>
<dbReference type="PANTHER" id="PTHR10133">
    <property type="entry name" value="DNA POLYMERASE I"/>
    <property type="match status" value="1"/>
</dbReference>
<evidence type="ECO:0000313" key="6">
    <source>
        <dbReference type="Proteomes" id="UP001565220"/>
    </source>
</evidence>
<feature type="domain" description="DNA-directed DNA polymerase family A palm" evidence="4">
    <location>
        <begin position="386"/>
        <end position="628"/>
    </location>
</feature>
<dbReference type="Gene3D" id="1.10.150.20">
    <property type="entry name" value="5' to 3' exonuclease, C-terminal subdomain"/>
    <property type="match status" value="1"/>
</dbReference>
<keyword evidence="2" id="KW-0235">DNA replication</keyword>
<dbReference type="InterPro" id="IPR043502">
    <property type="entry name" value="DNA/RNA_pol_sf"/>
</dbReference>
<dbReference type="InterPro" id="IPR002298">
    <property type="entry name" value="DNA_polymerase_A"/>
</dbReference>
<accession>A0ABV4DV93</accession>
<comment type="caution">
    <text evidence="5">The sequence shown here is derived from an EMBL/GenBank/DDBJ whole genome shotgun (WGS) entry which is preliminary data.</text>
</comment>
<evidence type="ECO:0000259" key="4">
    <source>
        <dbReference type="SMART" id="SM00482"/>
    </source>
</evidence>
<dbReference type="Gene3D" id="3.30.70.370">
    <property type="match status" value="1"/>
</dbReference>
<reference evidence="5 6" key="1">
    <citation type="submission" date="2024-08" db="EMBL/GenBank/DDBJ databases">
        <title>Clostridium lapicellarii sp. nov., and Clostridium renhuaiense sp. nov., two species isolated from the mud in a fermentation cellar used for producing sauce-flavour Chinese liquors.</title>
        <authorList>
            <person name="Yang F."/>
            <person name="Wang H."/>
            <person name="Chen L.Q."/>
            <person name="Zhou N."/>
            <person name="Lu J.J."/>
            <person name="Pu X.X."/>
            <person name="Wan B."/>
            <person name="Wang L."/>
            <person name="Liu S.J."/>
        </authorList>
    </citation>
    <scope>NUCLEOTIDE SEQUENCE [LARGE SCALE GENOMIC DNA]</scope>
    <source>
        <strain evidence="5 6">MT-113</strain>
    </source>
</reference>
<sequence length="662" mass="74688">MNSLSLDLETFSSIDLSKCGVYKYASSPDFEILLFGYSIDSGEVRTIDLAQGETIPQEIIDALVSDEVVKWAYNANFERICLSRYLRDMEISLDPFHDDHPLSMERARLLNPESWRCSMVWASTMGLPHSLEGVGAVLGLEKQKLTEGKDHIKYFCVPCAPTKSNGGRTRNLPCHAPDKWETFKQYNIRDVETEMGIKKRLSKFPVPDFVWDEYHIDQEINDRGVRLDMDLVEKAIEMDSRSRSELTAAMKEITSLDNPNSVQQMKQWLSDNGLETDSLGKKAVAELLKTAPPKLCTVLELRQQLAKSSVKKYQTMQRAVCDDGRARGMFAFYGANRTGRWSGRLIQMQNLPQNHLPDLAEARALVKSGNFEAVKMLYEDVPDTLSQLIRTAFIPKDGMLFYVADFSAIEARVIAWYAGEKWRQKVFENGGDIYCASASQMFHVPVVKHGVNGHLRQKGKIAELALGYGGSVGALKAMGALEMGLSEDELPPLVDAWRQTNPHIVQFWWDVDRAVMNAVRYHTPSTIYGLSFECRSGMLFIRLPSGRKLAYVKPKIGINRFGGECVTYEGIGASKKWECLDSYGPKFVENIVQATSRDILCYAMKTLRCCRIVMHVHDELIIEADPSVSLDAICEQMGRTPPWTPGLILRADGYTTPFYKKD</sequence>
<dbReference type="CDD" id="cd08642">
    <property type="entry name" value="DNA_pol_A_pol_I_A"/>
    <property type="match status" value="1"/>
</dbReference>
<keyword evidence="6" id="KW-1185">Reference proteome</keyword>